<keyword evidence="1" id="KW-0521">NADP</keyword>
<reference evidence="9" key="1">
    <citation type="submission" date="2017-09" db="EMBL/GenBank/DDBJ databases">
        <title>Depth-based differentiation of microbial function through sediment-hosted aquifers and enrichment of novel symbionts in the deep terrestrial subsurface.</title>
        <authorList>
            <person name="Probst A.J."/>
            <person name="Ladd B."/>
            <person name="Jarett J.K."/>
            <person name="Geller-Mcgrath D.E."/>
            <person name="Sieber C.M.K."/>
            <person name="Emerson J.B."/>
            <person name="Anantharaman K."/>
            <person name="Thomas B.C."/>
            <person name="Malmstrom R."/>
            <person name="Stieglmeier M."/>
            <person name="Klingl A."/>
            <person name="Woyke T."/>
            <person name="Ryan C.M."/>
            <person name="Banfield J.F."/>
        </authorList>
    </citation>
    <scope>NUCLEOTIDE SEQUENCE [LARGE SCALE GENOMIC DNA]</scope>
</reference>
<feature type="binding site" evidence="5">
    <location>
        <position position="305"/>
    </location>
    <ligand>
        <name>NAD(+)</name>
        <dbReference type="ChEBI" id="CHEBI:57540"/>
    </ligand>
</feature>
<dbReference type="GO" id="GO:0016620">
    <property type="term" value="F:oxidoreductase activity, acting on the aldehyde or oxo group of donors, NAD or NADP as acceptor"/>
    <property type="evidence" value="ECO:0007669"/>
    <property type="project" value="InterPro"/>
</dbReference>
<dbReference type="InterPro" id="IPR020828">
    <property type="entry name" value="GlycerAld_3-P_DH_NAD(P)-bd"/>
</dbReference>
<feature type="domain" description="Glyceraldehyde 3-phosphate dehydrogenase NAD(P) binding" evidence="7">
    <location>
        <begin position="6"/>
        <end position="144"/>
    </location>
</feature>
<dbReference type="CDD" id="cd02278">
    <property type="entry name" value="GAPDH_II_N"/>
    <property type="match status" value="1"/>
</dbReference>
<keyword evidence="2" id="KW-0560">Oxidoreductase</keyword>
<dbReference type="SMART" id="SM00846">
    <property type="entry name" value="Gp_dh_N"/>
    <property type="match status" value="1"/>
</dbReference>
<feature type="region of interest" description="Disordered" evidence="6">
    <location>
        <begin position="373"/>
        <end position="392"/>
    </location>
</feature>
<evidence type="ECO:0000313" key="8">
    <source>
        <dbReference type="EMBL" id="PIZ35513.1"/>
    </source>
</evidence>
<dbReference type="GO" id="GO:0006096">
    <property type="term" value="P:glycolytic process"/>
    <property type="evidence" value="ECO:0007669"/>
    <property type="project" value="InterPro"/>
</dbReference>
<dbReference type="Pfam" id="PF01113">
    <property type="entry name" value="DapB_N"/>
    <property type="match status" value="1"/>
</dbReference>
<dbReference type="HAMAP" id="MF_00559">
    <property type="entry name" value="G3P_dehdrog_arch"/>
    <property type="match status" value="1"/>
</dbReference>
<protein>
    <submittedName>
        <fullName evidence="8">Type II glyceraldehyde-3-phosphate dehydrogenase</fullName>
    </submittedName>
</protein>
<dbReference type="GO" id="GO:0009089">
    <property type="term" value="P:lysine biosynthetic process via diaminopimelate"/>
    <property type="evidence" value="ECO:0007669"/>
    <property type="project" value="InterPro"/>
</dbReference>
<dbReference type="AlphaFoldDB" id="A0A2M7T5I8"/>
<evidence type="ECO:0000256" key="2">
    <source>
        <dbReference type="ARBA" id="ARBA00023002"/>
    </source>
</evidence>
<dbReference type="Proteomes" id="UP000230956">
    <property type="component" value="Unassembled WGS sequence"/>
</dbReference>
<dbReference type="InterPro" id="IPR036291">
    <property type="entry name" value="NAD(P)-bd_dom_sf"/>
</dbReference>
<comment type="caution">
    <text evidence="8">The sequence shown here is derived from an EMBL/GenBank/DDBJ whole genome shotgun (WGS) entry which is preliminary data.</text>
</comment>
<accession>A0A2M7T5I8</accession>
<dbReference type="Gene3D" id="3.40.50.720">
    <property type="entry name" value="NAD(P)-binding Rossmann-like Domain"/>
    <property type="match status" value="1"/>
</dbReference>
<dbReference type="GO" id="GO:0008839">
    <property type="term" value="F:4-hydroxy-tetrahydrodipicolinate reductase"/>
    <property type="evidence" value="ECO:0007669"/>
    <property type="project" value="InterPro"/>
</dbReference>
<evidence type="ECO:0000313" key="9">
    <source>
        <dbReference type="Proteomes" id="UP000230956"/>
    </source>
</evidence>
<dbReference type="PIRSF" id="PIRSF000149">
    <property type="entry name" value="GAP_DH"/>
    <property type="match status" value="1"/>
</dbReference>
<dbReference type="GO" id="GO:0050661">
    <property type="term" value="F:NADP binding"/>
    <property type="evidence" value="ECO:0007669"/>
    <property type="project" value="InterPro"/>
</dbReference>
<evidence type="ECO:0000256" key="4">
    <source>
        <dbReference type="PIRSR" id="PIRSR000149-1"/>
    </source>
</evidence>
<dbReference type="InterPro" id="IPR006436">
    <property type="entry name" value="Glyceraldehyde-3-P_DH_2_arc"/>
</dbReference>
<proteinExistence type="inferred from homology"/>
<sequence length="392" mass="43493">MADERVRVGVNGFGVIGKRVADAVAKQDDMELVGISDIIYDYRIRVAAERGYPIYASMPDKRSLMEDAGIPIEGTLDDLLGKVDVVVDCTPKGIGAKNKNTYERAGVKAIFQGGEEHELTGLSFIAQINYEEALNKQYARVVSCNTTGLCRVLYALHKRGWIKRARAVLMRRGTDPWESHKNGMINTAIPETKVPSHQGPDAQTVISGLDITTMAGAGPYNLSHLHFAMVETTRPVSLDELRHALWEEPRVAFIRSSNGLVALNSVIELMRDLERPRNDMWEVAVWEDALAADEREVYLAFQVHNEAIAIPETVDAIRALTGIVQNGAESIERTNRALGIVKSFLPKTMHEEEVHVAMGKALEQAQQQFMEEGFKGSEEPTKAEPTKEQRIA</sequence>
<dbReference type="Gene3D" id="3.30.360.10">
    <property type="entry name" value="Dihydrodipicolinate Reductase, domain 2"/>
    <property type="match status" value="1"/>
</dbReference>
<dbReference type="PROSITE" id="PS00071">
    <property type="entry name" value="GAPDH"/>
    <property type="match status" value="1"/>
</dbReference>
<dbReference type="GO" id="GO:0005737">
    <property type="term" value="C:cytoplasm"/>
    <property type="evidence" value="ECO:0007669"/>
    <property type="project" value="InterPro"/>
</dbReference>
<dbReference type="RefSeq" id="WP_286677781.1">
    <property type="nucleotide sequence ID" value="NZ_MNXI01000032.1"/>
</dbReference>
<dbReference type="NCBIfam" id="NF003251">
    <property type="entry name" value="PRK04207.1"/>
    <property type="match status" value="1"/>
</dbReference>
<evidence type="ECO:0000256" key="5">
    <source>
        <dbReference type="PIRSR" id="PIRSR000149-3"/>
    </source>
</evidence>
<dbReference type="NCBIfam" id="TIGR01546">
    <property type="entry name" value="GAPDH-II_archae"/>
    <property type="match status" value="1"/>
</dbReference>
<dbReference type="InterPro" id="IPR020829">
    <property type="entry name" value="GlycerAld_3-P_DH_cat"/>
</dbReference>
<evidence type="ECO:0000256" key="6">
    <source>
        <dbReference type="SAM" id="MobiDB-lite"/>
    </source>
</evidence>
<feature type="binding site" evidence="5">
    <location>
        <position position="37"/>
    </location>
    <ligand>
        <name>NAD(+)</name>
        <dbReference type="ChEBI" id="CHEBI:57540"/>
    </ligand>
</feature>
<dbReference type="SUPFAM" id="SSF55347">
    <property type="entry name" value="Glyceraldehyde-3-phosphate dehydrogenase-like, C-terminal domain"/>
    <property type="match status" value="1"/>
</dbReference>
<keyword evidence="5" id="KW-0547">Nucleotide-binding</keyword>
<keyword evidence="3 5" id="KW-0520">NAD</keyword>
<evidence type="ECO:0000259" key="7">
    <source>
        <dbReference type="SMART" id="SM00846"/>
    </source>
</evidence>
<dbReference type="InterPro" id="IPR020831">
    <property type="entry name" value="GlycerAld/Erythrose_P_DH"/>
</dbReference>
<dbReference type="CDD" id="cd18127">
    <property type="entry name" value="GAPDH_II_C"/>
    <property type="match status" value="1"/>
</dbReference>
<feature type="active site" description="Nucleophile" evidence="4">
    <location>
        <position position="144"/>
    </location>
</feature>
<gene>
    <name evidence="8" type="ORF">COY37_10210</name>
</gene>
<evidence type="ECO:0000256" key="1">
    <source>
        <dbReference type="ARBA" id="ARBA00022857"/>
    </source>
</evidence>
<evidence type="ECO:0000256" key="3">
    <source>
        <dbReference type="ARBA" id="ARBA00023027"/>
    </source>
</evidence>
<dbReference type="InterPro" id="IPR000846">
    <property type="entry name" value="DapB_N"/>
</dbReference>
<name>A0A2M7T5I8_9ACTN</name>
<dbReference type="InterPro" id="IPR020830">
    <property type="entry name" value="GlycerAld_3-P_DH_AS"/>
</dbReference>
<dbReference type="GO" id="GO:0051287">
    <property type="term" value="F:NAD binding"/>
    <property type="evidence" value="ECO:0007669"/>
    <property type="project" value="InterPro"/>
</dbReference>
<organism evidence="8 9">
    <name type="scientific">Candidatus Aquicultor secundus</name>
    <dbReference type="NCBI Taxonomy" id="1973895"/>
    <lineage>
        <taxon>Bacteria</taxon>
        <taxon>Bacillati</taxon>
        <taxon>Actinomycetota</taxon>
        <taxon>Candidatus Aquicultoria</taxon>
        <taxon>Candidatus Aquicultorales</taxon>
        <taxon>Candidatus Aquicultoraceae</taxon>
        <taxon>Candidatus Aquicultor</taxon>
    </lineage>
</organism>
<dbReference type="SUPFAM" id="SSF51735">
    <property type="entry name" value="NAD(P)-binding Rossmann-fold domains"/>
    <property type="match status" value="1"/>
</dbReference>
<dbReference type="EMBL" id="PFNG01000237">
    <property type="protein sequence ID" value="PIZ35513.1"/>
    <property type="molecule type" value="Genomic_DNA"/>
</dbReference>
<dbReference type="Pfam" id="PF02800">
    <property type="entry name" value="Gp_dh_C"/>
    <property type="match status" value="1"/>
</dbReference>